<dbReference type="SUPFAM" id="SSF81382">
    <property type="entry name" value="Skp1 dimerisation domain-like"/>
    <property type="match status" value="1"/>
</dbReference>
<evidence type="ECO:0000256" key="3">
    <source>
        <dbReference type="ARBA" id="ARBA00022786"/>
    </source>
</evidence>
<dbReference type="InterPro" id="IPR011333">
    <property type="entry name" value="SKP1/BTB/POZ_sf"/>
</dbReference>
<organism evidence="7 8">
    <name type="scientific">Eleusine coracana subsp. coracana</name>
    <dbReference type="NCBI Taxonomy" id="191504"/>
    <lineage>
        <taxon>Eukaryota</taxon>
        <taxon>Viridiplantae</taxon>
        <taxon>Streptophyta</taxon>
        <taxon>Embryophyta</taxon>
        <taxon>Tracheophyta</taxon>
        <taxon>Spermatophyta</taxon>
        <taxon>Magnoliopsida</taxon>
        <taxon>Liliopsida</taxon>
        <taxon>Poales</taxon>
        <taxon>Poaceae</taxon>
        <taxon>PACMAD clade</taxon>
        <taxon>Chloridoideae</taxon>
        <taxon>Cynodonteae</taxon>
        <taxon>Eleusininae</taxon>
        <taxon>Eleusine</taxon>
    </lineage>
</organism>
<dbReference type="GO" id="GO:0016567">
    <property type="term" value="P:protein ubiquitination"/>
    <property type="evidence" value="ECO:0007669"/>
    <property type="project" value="UniProtKB-UniRule"/>
</dbReference>
<dbReference type="InterPro" id="IPR016897">
    <property type="entry name" value="SKP1"/>
</dbReference>
<dbReference type="GO" id="GO:0009867">
    <property type="term" value="P:jasmonic acid mediated signaling pathway"/>
    <property type="evidence" value="ECO:0007669"/>
    <property type="project" value="UniProtKB-ARBA"/>
</dbReference>
<dbReference type="InterPro" id="IPR001232">
    <property type="entry name" value="SKP1-like"/>
</dbReference>
<dbReference type="AlphaFoldDB" id="A0AAV5EE34"/>
<comment type="function">
    <text evidence="4">Involved in ubiquitination and subsequent proteasomal degradation of target proteins. Together with CUL1, RBX1 and a F-box protein, it forms a SCF E3 ubiquitin ligase complex. The functional specificity of this complex depends on the type of F-box protein. In the SCF complex, it serves as an adapter that links the F-box protein to CUL1.</text>
</comment>
<comment type="subunit">
    <text evidence="4">Part of a SCF (SKP1-cullin-F-box) protein ligase complex.</text>
</comment>
<evidence type="ECO:0000313" key="8">
    <source>
        <dbReference type="Proteomes" id="UP001054889"/>
    </source>
</evidence>
<dbReference type="FunFam" id="3.30.710.10:FF:000026">
    <property type="entry name" value="E3 ubiquitin ligase complex SCF subunit"/>
    <property type="match status" value="1"/>
</dbReference>
<evidence type="ECO:0000256" key="2">
    <source>
        <dbReference type="ARBA" id="ARBA00009993"/>
    </source>
</evidence>
<reference evidence="7" key="2">
    <citation type="submission" date="2021-12" db="EMBL/GenBank/DDBJ databases">
        <title>Resequencing data analysis of finger millet.</title>
        <authorList>
            <person name="Hatakeyama M."/>
            <person name="Aluri S."/>
            <person name="Balachadran M.T."/>
            <person name="Sivarajan S.R."/>
            <person name="Poveda L."/>
            <person name="Shimizu-Inatsugi R."/>
            <person name="Schlapbach R."/>
            <person name="Sreeman S.M."/>
            <person name="Shimizu K.K."/>
        </authorList>
    </citation>
    <scope>NUCLEOTIDE SEQUENCE</scope>
</reference>
<dbReference type="EMBL" id="BQKI01000075">
    <property type="protein sequence ID" value="GJN21384.1"/>
    <property type="molecule type" value="Genomic_DNA"/>
</dbReference>
<dbReference type="GO" id="GO:0006511">
    <property type="term" value="P:ubiquitin-dependent protein catabolic process"/>
    <property type="evidence" value="ECO:0007669"/>
    <property type="project" value="InterPro"/>
</dbReference>
<dbReference type="Pfam" id="PF03931">
    <property type="entry name" value="Skp1_POZ"/>
    <property type="match status" value="1"/>
</dbReference>
<dbReference type="PIRSF" id="PIRSF028729">
    <property type="entry name" value="E3_ubiquit_lig_SCF_Skp"/>
    <property type="match status" value="1"/>
</dbReference>
<dbReference type="Gene3D" id="3.30.710.10">
    <property type="entry name" value="Potassium Channel Kv1.1, Chain A"/>
    <property type="match status" value="1"/>
</dbReference>
<feature type="domain" description="SKP1 component dimerisation" evidence="5">
    <location>
        <begin position="110"/>
        <end position="155"/>
    </location>
</feature>
<dbReference type="SUPFAM" id="SSF54695">
    <property type="entry name" value="POZ domain"/>
    <property type="match status" value="1"/>
</dbReference>
<evidence type="ECO:0000313" key="7">
    <source>
        <dbReference type="EMBL" id="GJN21384.1"/>
    </source>
</evidence>
<name>A0AAV5EE34_ELECO</name>
<reference evidence="7" key="1">
    <citation type="journal article" date="2018" name="DNA Res.">
        <title>Multiple hybrid de novo genome assembly of finger millet, an orphan allotetraploid crop.</title>
        <authorList>
            <person name="Hatakeyama M."/>
            <person name="Aluri S."/>
            <person name="Balachadran M.T."/>
            <person name="Sivarajan S.R."/>
            <person name="Patrignani A."/>
            <person name="Gruter S."/>
            <person name="Poveda L."/>
            <person name="Shimizu-Inatsugi R."/>
            <person name="Baeten J."/>
            <person name="Francoijs K.J."/>
            <person name="Nataraja K.N."/>
            <person name="Reddy Y.A.N."/>
            <person name="Phadnis S."/>
            <person name="Ravikumar R.L."/>
            <person name="Schlapbach R."/>
            <person name="Sreeman S.M."/>
            <person name="Shimizu K.K."/>
        </authorList>
    </citation>
    <scope>NUCLEOTIDE SEQUENCE</scope>
</reference>
<comment type="pathway">
    <text evidence="1 4">Protein modification; protein ubiquitination.</text>
</comment>
<keyword evidence="8" id="KW-1185">Reference proteome</keyword>
<accession>A0AAV5EE34</accession>
<proteinExistence type="inferred from homology"/>
<dbReference type="InterPro" id="IPR016073">
    <property type="entry name" value="Skp1_comp_POZ"/>
</dbReference>
<dbReference type="PANTHER" id="PTHR11165">
    <property type="entry name" value="SKP1"/>
    <property type="match status" value="1"/>
</dbReference>
<evidence type="ECO:0000256" key="4">
    <source>
        <dbReference type="PIRNR" id="PIRNR028729"/>
    </source>
</evidence>
<comment type="similarity">
    <text evidence="2 4">Belongs to the SKP1 family.</text>
</comment>
<keyword evidence="3 4" id="KW-0833">Ubl conjugation pathway</keyword>
<evidence type="ECO:0000259" key="5">
    <source>
        <dbReference type="Pfam" id="PF01466"/>
    </source>
</evidence>
<evidence type="ECO:0000256" key="1">
    <source>
        <dbReference type="ARBA" id="ARBA00004906"/>
    </source>
</evidence>
<sequence>MESTKMVRLTSSDGESFEVREEAIAHASVMIRGMMEEGCADDEIPLPNVTGPILSRILEYVNMHFDNRHETKHADDSLIARFDKEFIDVGDDNVLFDLLLAANYLNIDCLLDLGCRAVADEIKGKKPEQIRERFNIVNDYPKEEEEEVRRENSWAFD</sequence>
<dbReference type="Proteomes" id="UP001054889">
    <property type="component" value="Unassembled WGS sequence"/>
</dbReference>
<evidence type="ECO:0000259" key="6">
    <source>
        <dbReference type="Pfam" id="PF03931"/>
    </source>
</evidence>
<dbReference type="InterPro" id="IPR016072">
    <property type="entry name" value="Skp1_comp_dimer"/>
</dbReference>
<dbReference type="CDD" id="cd18322">
    <property type="entry name" value="BTB_POZ_SKP1"/>
    <property type="match status" value="1"/>
</dbReference>
<dbReference type="InterPro" id="IPR036296">
    <property type="entry name" value="SKP1-like_dim_sf"/>
</dbReference>
<dbReference type="SMART" id="SM00512">
    <property type="entry name" value="Skp1"/>
    <property type="match status" value="1"/>
</dbReference>
<feature type="domain" description="SKP1 component POZ" evidence="6">
    <location>
        <begin position="5"/>
        <end position="64"/>
    </location>
</feature>
<dbReference type="Pfam" id="PF01466">
    <property type="entry name" value="Skp1"/>
    <property type="match status" value="1"/>
</dbReference>
<protein>
    <recommendedName>
        <fullName evidence="4">SKP1-like protein</fullName>
    </recommendedName>
</protein>
<comment type="caution">
    <text evidence="7">The sequence shown here is derived from an EMBL/GenBank/DDBJ whole genome shotgun (WGS) entry which is preliminary data.</text>
</comment>
<gene>
    <name evidence="7" type="primary">gb08854</name>
    <name evidence="7" type="ORF">PR202_gb08854</name>
</gene>